<evidence type="ECO:0000256" key="7">
    <source>
        <dbReference type="ARBA" id="ARBA00023033"/>
    </source>
</evidence>
<dbReference type="GO" id="GO:0009636">
    <property type="term" value="P:response to toxic substance"/>
    <property type="evidence" value="ECO:0007669"/>
    <property type="project" value="UniProtKB-KW"/>
</dbReference>
<comment type="cofactor">
    <cofactor evidence="1">
        <name>FMN</name>
        <dbReference type="ChEBI" id="CHEBI:58210"/>
    </cofactor>
</comment>
<dbReference type="InterPro" id="IPR004136">
    <property type="entry name" value="NMO"/>
</dbReference>
<keyword evidence="11" id="KW-1185">Reference proteome</keyword>
<evidence type="ECO:0000256" key="3">
    <source>
        <dbReference type="ARBA" id="ARBA00022575"/>
    </source>
</evidence>
<dbReference type="GO" id="GO:0006207">
    <property type="term" value="P:'de novo' pyrimidine nucleobase biosynthetic process"/>
    <property type="evidence" value="ECO:0007669"/>
    <property type="project" value="InterPro"/>
</dbReference>
<comment type="catalytic activity">
    <reaction evidence="9">
        <text>3 propionate 3-nitronate + 3 O2 + H2O = 3 3-oxopropanoate + 2 nitrate + nitrite + H2O2 + 3 H(+)</text>
        <dbReference type="Rhea" id="RHEA:57332"/>
        <dbReference type="ChEBI" id="CHEBI:15377"/>
        <dbReference type="ChEBI" id="CHEBI:15378"/>
        <dbReference type="ChEBI" id="CHEBI:15379"/>
        <dbReference type="ChEBI" id="CHEBI:16240"/>
        <dbReference type="ChEBI" id="CHEBI:16301"/>
        <dbReference type="ChEBI" id="CHEBI:17632"/>
        <dbReference type="ChEBI" id="CHEBI:33190"/>
        <dbReference type="ChEBI" id="CHEBI:136067"/>
    </reaction>
</comment>
<keyword evidence="3" id="KW-0216">Detoxification</keyword>
<evidence type="ECO:0000256" key="4">
    <source>
        <dbReference type="ARBA" id="ARBA00022630"/>
    </source>
</evidence>
<evidence type="ECO:0000313" key="11">
    <source>
        <dbReference type="Proteomes" id="UP000744769"/>
    </source>
</evidence>
<accession>A0A967B4Z1</accession>
<evidence type="ECO:0000256" key="9">
    <source>
        <dbReference type="ARBA" id="ARBA00049401"/>
    </source>
</evidence>
<comment type="caution">
    <text evidence="10">The sequence shown here is derived from an EMBL/GenBank/DDBJ whole genome shotgun (WGS) entry which is preliminary data.</text>
</comment>
<evidence type="ECO:0000256" key="8">
    <source>
        <dbReference type="ARBA" id="ARBA00031155"/>
    </source>
</evidence>
<evidence type="ECO:0000256" key="1">
    <source>
        <dbReference type="ARBA" id="ARBA00001917"/>
    </source>
</evidence>
<reference evidence="10" key="1">
    <citation type="submission" date="2020-03" db="EMBL/GenBank/DDBJ databases">
        <title>Draft sequencing of Calidifontibacter sp. DB0510.</title>
        <authorList>
            <person name="Kim D.-U."/>
        </authorList>
    </citation>
    <scope>NUCLEOTIDE SEQUENCE</scope>
    <source>
        <strain evidence="10">DB0510</strain>
    </source>
</reference>
<evidence type="ECO:0000256" key="2">
    <source>
        <dbReference type="ARBA" id="ARBA00009881"/>
    </source>
</evidence>
<evidence type="ECO:0000256" key="6">
    <source>
        <dbReference type="ARBA" id="ARBA00023002"/>
    </source>
</evidence>
<keyword evidence="7 10" id="KW-0503">Monooxygenase</keyword>
<dbReference type="EMBL" id="JAAOIV010000017">
    <property type="protein sequence ID" value="NHN57440.1"/>
    <property type="molecule type" value="Genomic_DNA"/>
</dbReference>
<evidence type="ECO:0000256" key="5">
    <source>
        <dbReference type="ARBA" id="ARBA00022643"/>
    </source>
</evidence>
<dbReference type="SUPFAM" id="SSF51412">
    <property type="entry name" value="Inosine monophosphate dehydrogenase (IMPDH)"/>
    <property type="match status" value="1"/>
</dbReference>
<dbReference type="PANTHER" id="PTHR42747">
    <property type="entry name" value="NITRONATE MONOOXYGENASE-RELATED"/>
    <property type="match status" value="1"/>
</dbReference>
<dbReference type="PANTHER" id="PTHR42747:SF3">
    <property type="entry name" value="NITRONATE MONOOXYGENASE-RELATED"/>
    <property type="match status" value="1"/>
</dbReference>
<keyword evidence="6" id="KW-0560">Oxidoreductase</keyword>
<dbReference type="Gene3D" id="3.20.20.70">
    <property type="entry name" value="Aldolase class I"/>
    <property type="match status" value="1"/>
</dbReference>
<sequence>MSAVLNGLRRPVIAAPMAGGPSTPELVAAVGDAGGLGFLAAGYRTPEQVEEQIAATRSLSNAPFGVNLFVPTVNSRLRDGEPVELYADRLAPIARRLGAEVGEARWDDTDHFAAKVELLLRARPAMVSFMFGCPPVHVVQRLRAAGIEVMLTVTGADEALAAGRAGADVLCVQGVESGGHRGTHTVDKEPNDRETAELLREVRSVTAMPLVAAGGVGSAEDAALLLRRGATAVQCGTAFLLTPEAGTSAAHRAGLTDSRYAERVVTRAWSGRPATGLRNAFIDAVGADAPAVYPIVDQLTKPLRAAAAQAEDADHVALWAGARWQGISSGSAADVVAHIAP</sequence>
<proteinExistence type="inferred from homology"/>
<comment type="similarity">
    <text evidence="2">Belongs to the nitronate monooxygenase family. NMO class I subfamily.</text>
</comment>
<dbReference type="Pfam" id="PF03060">
    <property type="entry name" value="NMO"/>
    <property type="match status" value="1"/>
</dbReference>
<dbReference type="GO" id="GO:0016627">
    <property type="term" value="F:oxidoreductase activity, acting on the CH-CH group of donors"/>
    <property type="evidence" value="ECO:0007669"/>
    <property type="project" value="InterPro"/>
</dbReference>
<dbReference type="InterPro" id="IPR001295">
    <property type="entry name" value="Dihydroorotate_DH_CS"/>
</dbReference>
<dbReference type="GO" id="GO:0018580">
    <property type="term" value="F:nitronate monooxygenase activity"/>
    <property type="evidence" value="ECO:0007669"/>
    <property type="project" value="InterPro"/>
</dbReference>
<organism evidence="10 11">
    <name type="scientific">Metallococcus carri</name>
    <dbReference type="NCBI Taxonomy" id="1656884"/>
    <lineage>
        <taxon>Bacteria</taxon>
        <taxon>Bacillati</taxon>
        <taxon>Actinomycetota</taxon>
        <taxon>Actinomycetes</taxon>
        <taxon>Micrococcales</taxon>
        <taxon>Dermacoccaceae</taxon>
        <taxon>Metallococcus</taxon>
    </lineage>
</organism>
<evidence type="ECO:0000313" key="10">
    <source>
        <dbReference type="EMBL" id="NHN57440.1"/>
    </source>
</evidence>
<dbReference type="PROSITE" id="PS00912">
    <property type="entry name" value="DHODEHASE_2"/>
    <property type="match status" value="1"/>
</dbReference>
<gene>
    <name evidence="10" type="ORF">G9U51_16860</name>
</gene>
<dbReference type="CDD" id="cd04730">
    <property type="entry name" value="NPD_like"/>
    <property type="match status" value="1"/>
</dbReference>
<keyword evidence="4" id="KW-0285">Flavoprotein</keyword>
<keyword evidence="5" id="KW-0288">FMN</keyword>
<dbReference type="InterPro" id="IPR013785">
    <property type="entry name" value="Aldolase_TIM"/>
</dbReference>
<dbReference type="AlphaFoldDB" id="A0A967B4Z1"/>
<name>A0A967B4Z1_9MICO</name>
<protein>
    <recommendedName>
        <fullName evidence="8">Propionate 3-nitronate monooxygenase</fullName>
    </recommendedName>
</protein>
<dbReference type="RefSeq" id="WP_166198773.1">
    <property type="nucleotide sequence ID" value="NZ_JAAOIV010000017.1"/>
</dbReference>
<dbReference type="Proteomes" id="UP000744769">
    <property type="component" value="Unassembled WGS sequence"/>
</dbReference>